<name>A0A7H9B9A0_ZYGMR</name>
<feature type="region of interest" description="Disordered" evidence="1">
    <location>
        <begin position="473"/>
        <end position="513"/>
    </location>
</feature>
<dbReference type="EMBL" id="CP058610">
    <property type="protein sequence ID" value="QLG74322.1"/>
    <property type="molecule type" value="Genomic_DNA"/>
</dbReference>
<sequence>MQDEVVEIEDEEQLAVSNSNTNASIGPSASTSSSASDPNSLSSAISNKRKAKKEDLRKVSKMPKKDNKRIPNIAEELAKNRNQVKGASPSPANTLSSSPMFPQPSQAPATDCKPSNKSGSSEKGEDKHTIIKTEQIKISSLLSPNEEMGNSPTVSPQPPFLSDGSPSPSQHALGGPKVILPTQKPGSNPLQGSDSSDSPGFLVARISSPVNLPIKLASSMKKSHSTTAVTPASTSKSTTNSASTISKGNLTGGNNKTTVVKAKKSHSVSSVASSKSKTGGSKSSNDSKKKINAKSVKKDSSASSNAVNLSANKQSISTNDKKEINRKQSQSSKLPITKKDASTANGPGNSADNKKKGLVKKEPSSGTKPKTPKKLVPPPQIKSPSLLEVLERGKSDKVTEDPIVVVDVPLYSTKNNDYLDENGQVVFNYYKLVHDKMSTQSNTNLADEKLAKRNLLGQLNHTTSNIESIEVTEGDDIVEDEEDGEDEDEEEVDDEKTTTSPKKRPHSNKGKSLIGKYDIEDPFIDDSELLWEEQRAATKDGFFVYFGPLIEKGHYASLERVDGTMKRGGVKNK</sequence>
<feature type="compositionally biased region" description="Basic and acidic residues" evidence="1">
    <location>
        <begin position="352"/>
        <end position="363"/>
    </location>
</feature>
<dbReference type="KEGG" id="zmk:HG535_0G02060"/>
<evidence type="ECO:0000256" key="1">
    <source>
        <dbReference type="SAM" id="MobiDB-lite"/>
    </source>
</evidence>
<gene>
    <name evidence="3" type="ORF">HG535_0G02060</name>
</gene>
<feature type="compositionally biased region" description="Basic and acidic residues" evidence="1">
    <location>
        <begin position="120"/>
        <end position="135"/>
    </location>
</feature>
<dbReference type="AlphaFoldDB" id="A0A7H9B9A0"/>
<feature type="compositionally biased region" description="Polar residues" evidence="1">
    <location>
        <begin position="342"/>
        <end position="351"/>
    </location>
</feature>
<accession>A0A7H9B9A0</accession>
<feature type="compositionally biased region" description="Acidic residues" evidence="1">
    <location>
        <begin position="1"/>
        <end position="13"/>
    </location>
</feature>
<organism evidence="3 4">
    <name type="scientific">Zygotorulaspora mrakii</name>
    <name type="common">Zygosaccharomyces mrakii</name>
    <dbReference type="NCBI Taxonomy" id="42260"/>
    <lineage>
        <taxon>Eukaryota</taxon>
        <taxon>Fungi</taxon>
        <taxon>Dikarya</taxon>
        <taxon>Ascomycota</taxon>
        <taxon>Saccharomycotina</taxon>
        <taxon>Saccharomycetes</taxon>
        <taxon>Saccharomycetales</taxon>
        <taxon>Saccharomycetaceae</taxon>
        <taxon>Zygotorulaspora</taxon>
    </lineage>
</organism>
<feature type="region of interest" description="Disordered" evidence="1">
    <location>
        <begin position="219"/>
        <end position="385"/>
    </location>
</feature>
<protein>
    <recommendedName>
        <fullName evidence="2">Hpc2-related domain-containing protein</fullName>
    </recommendedName>
</protein>
<feature type="compositionally biased region" description="Low complexity" evidence="1">
    <location>
        <begin position="230"/>
        <end position="247"/>
    </location>
</feature>
<reference evidence="3 4" key="1">
    <citation type="submission" date="2020-07" db="EMBL/GenBank/DDBJ databases">
        <title>The yeast mating-type switching endonuclease HO is a domesticated member of an unorthodox homing genetic element family.</title>
        <authorList>
            <person name="Coughlan A.Y."/>
            <person name="Lombardi L."/>
            <person name="Braun-Galleani S."/>
            <person name="Martos A.R."/>
            <person name="Galeote V."/>
            <person name="Bigey F."/>
            <person name="Dequin S."/>
            <person name="Byrne K.P."/>
            <person name="Wolfe K.H."/>
        </authorList>
    </citation>
    <scope>NUCLEOTIDE SEQUENCE [LARGE SCALE GENOMIC DNA]</scope>
    <source>
        <strain evidence="3 4">NRRL Y-6702</strain>
    </source>
</reference>
<feature type="region of interest" description="Disordered" evidence="1">
    <location>
        <begin position="1"/>
        <end position="202"/>
    </location>
</feature>
<feature type="compositionally biased region" description="Low complexity" evidence="1">
    <location>
        <begin position="267"/>
        <end position="284"/>
    </location>
</feature>
<feature type="compositionally biased region" description="Basic and acidic residues" evidence="1">
    <location>
        <begin position="52"/>
        <end position="69"/>
    </location>
</feature>
<feature type="domain" description="Hpc2-related" evidence="2">
    <location>
        <begin position="512"/>
        <end position="548"/>
    </location>
</feature>
<feature type="compositionally biased region" description="Polar residues" evidence="1">
    <location>
        <begin position="184"/>
        <end position="198"/>
    </location>
</feature>
<evidence type="ECO:0000313" key="4">
    <source>
        <dbReference type="Proteomes" id="UP000509704"/>
    </source>
</evidence>
<feature type="compositionally biased region" description="Polar residues" evidence="1">
    <location>
        <begin position="136"/>
        <end position="154"/>
    </location>
</feature>
<feature type="compositionally biased region" description="Polar residues" evidence="1">
    <location>
        <begin position="80"/>
        <end position="119"/>
    </location>
</feature>
<feature type="compositionally biased region" description="Acidic residues" evidence="1">
    <location>
        <begin position="473"/>
        <end position="494"/>
    </location>
</feature>
<dbReference type="OrthoDB" id="5576775at2759"/>
<dbReference type="GeneID" id="59238105"/>
<dbReference type="RefSeq" id="XP_037146047.1">
    <property type="nucleotide sequence ID" value="XM_037290152.1"/>
</dbReference>
<feature type="compositionally biased region" description="Low complexity" evidence="1">
    <location>
        <begin position="23"/>
        <end position="46"/>
    </location>
</feature>
<keyword evidence="4" id="KW-1185">Reference proteome</keyword>
<dbReference type="Proteomes" id="UP000509704">
    <property type="component" value="Chromosome 7"/>
</dbReference>
<dbReference type="InterPro" id="IPR014840">
    <property type="entry name" value="HRD"/>
</dbReference>
<evidence type="ECO:0000313" key="3">
    <source>
        <dbReference type="EMBL" id="QLG74322.1"/>
    </source>
</evidence>
<dbReference type="Pfam" id="PF08729">
    <property type="entry name" value="HUN"/>
    <property type="match status" value="1"/>
</dbReference>
<proteinExistence type="predicted"/>
<feature type="compositionally biased region" description="Low complexity" evidence="1">
    <location>
        <begin position="301"/>
        <end position="312"/>
    </location>
</feature>
<evidence type="ECO:0000259" key="2">
    <source>
        <dbReference type="Pfam" id="PF08729"/>
    </source>
</evidence>